<gene>
    <name evidence="4" type="ORF">D9613_003182</name>
</gene>
<accession>A0A8H4QPR2</accession>
<keyword evidence="2" id="KW-0677">Repeat</keyword>
<dbReference type="InterPro" id="IPR036859">
    <property type="entry name" value="CAP-Gly_dom_sf"/>
</dbReference>
<dbReference type="EMBL" id="JAACJL010000044">
    <property type="protein sequence ID" value="KAF4614631.1"/>
    <property type="molecule type" value="Genomic_DNA"/>
</dbReference>
<dbReference type="InterPro" id="IPR032675">
    <property type="entry name" value="LRR_dom_sf"/>
</dbReference>
<sequence length="532" mass="60225">MDPPLPCIGTRISLSGSLGTVRYVGSVSNTSGTWLGVEWDSPIRGKHNGIKDGKQYFTCRFETSGSFIRPSPHIHYGVSFLEALSAKYIEALHGDRSQEKVVLGSSAGAIQVEAVDLDKIREKFSRLDRLREVSLDNECVVRGNSLGEIAQTCPNVRGLDFSQNLLPSWEVVAQITEELPYLLHLSVNRNRLQMPHDYERLPGAFRKLIELQLNDTLTSWIDMQKITSFMPELRSIEMGYNYLTRLCGDRTEEQGALPPVELINLDANKLSDWVHIWTSLKEYKSLQRVVLTSNIIENIPFPEHPSDSLPGISYLSLSGNCIRAWESIDALSCWLPALKTLTMSGNPLLSDDALEQQLRPLLIARIPSLTTLDGAAISTRERNDSELFYMSYIIRQGPLADDVRSKAHYRWKDLCQKHGTPDEIQGANKQQNKLSDHLIDVQLYRYDESLKQIEAAFNAEPETVLRVLPTMTFRVLRLKICKALKLNPRQVAITFWLRMGHGTLSSIDSQYDTRDLDWLGVENGSHIIYQIQ</sequence>
<dbReference type="GO" id="GO:0007010">
    <property type="term" value="P:cytoskeleton organization"/>
    <property type="evidence" value="ECO:0007669"/>
    <property type="project" value="TreeGrafter"/>
</dbReference>
<evidence type="ECO:0000256" key="1">
    <source>
        <dbReference type="ARBA" id="ARBA00022614"/>
    </source>
</evidence>
<dbReference type="Pfam" id="PF01302">
    <property type="entry name" value="CAP_GLY"/>
    <property type="match status" value="1"/>
</dbReference>
<protein>
    <recommendedName>
        <fullName evidence="3">CAP-Gly domain-containing protein</fullName>
    </recommendedName>
</protein>
<dbReference type="SMART" id="SM01052">
    <property type="entry name" value="CAP_GLY"/>
    <property type="match status" value="1"/>
</dbReference>
<dbReference type="SUPFAM" id="SSF74924">
    <property type="entry name" value="Cap-Gly domain"/>
    <property type="match status" value="1"/>
</dbReference>
<feature type="domain" description="CAP-Gly" evidence="3">
    <location>
        <begin position="25"/>
        <end position="69"/>
    </location>
</feature>
<reference evidence="4 5" key="1">
    <citation type="submission" date="2019-12" db="EMBL/GenBank/DDBJ databases">
        <authorList>
            <person name="Floudas D."/>
            <person name="Bentzer J."/>
            <person name="Ahren D."/>
            <person name="Johansson T."/>
            <person name="Persson P."/>
            <person name="Tunlid A."/>
        </authorList>
    </citation>
    <scope>NUCLEOTIDE SEQUENCE [LARGE SCALE GENOMIC DNA]</scope>
    <source>
        <strain evidence="4 5">CBS 102.39</strain>
    </source>
</reference>
<evidence type="ECO:0000256" key="2">
    <source>
        <dbReference type="ARBA" id="ARBA00022737"/>
    </source>
</evidence>
<dbReference type="PROSITE" id="PS50245">
    <property type="entry name" value="CAP_GLY_2"/>
    <property type="match status" value="1"/>
</dbReference>
<dbReference type="PANTHER" id="PTHR18849:SF0">
    <property type="entry name" value="CILIA- AND FLAGELLA-ASSOCIATED PROTEIN 410-RELATED"/>
    <property type="match status" value="1"/>
</dbReference>
<dbReference type="SUPFAM" id="SSF52058">
    <property type="entry name" value="L domain-like"/>
    <property type="match status" value="1"/>
</dbReference>
<keyword evidence="5" id="KW-1185">Reference proteome</keyword>
<evidence type="ECO:0000313" key="5">
    <source>
        <dbReference type="Proteomes" id="UP000521872"/>
    </source>
</evidence>
<evidence type="ECO:0000313" key="4">
    <source>
        <dbReference type="EMBL" id="KAF4614631.1"/>
    </source>
</evidence>
<dbReference type="InterPro" id="IPR000938">
    <property type="entry name" value="CAP-Gly_domain"/>
</dbReference>
<dbReference type="AlphaFoldDB" id="A0A8H4QPR2"/>
<evidence type="ECO:0000259" key="3">
    <source>
        <dbReference type="PROSITE" id="PS50245"/>
    </source>
</evidence>
<keyword evidence="1" id="KW-0433">Leucine-rich repeat</keyword>
<dbReference type="Gene3D" id="2.30.30.190">
    <property type="entry name" value="CAP Gly-rich-like domain"/>
    <property type="match status" value="1"/>
</dbReference>
<organism evidence="4 5">
    <name type="scientific">Agrocybe pediades</name>
    <dbReference type="NCBI Taxonomy" id="84607"/>
    <lineage>
        <taxon>Eukaryota</taxon>
        <taxon>Fungi</taxon>
        <taxon>Dikarya</taxon>
        <taxon>Basidiomycota</taxon>
        <taxon>Agaricomycotina</taxon>
        <taxon>Agaricomycetes</taxon>
        <taxon>Agaricomycetidae</taxon>
        <taxon>Agaricales</taxon>
        <taxon>Agaricineae</taxon>
        <taxon>Strophariaceae</taxon>
        <taxon>Agrocybe</taxon>
    </lineage>
</organism>
<proteinExistence type="predicted"/>
<name>A0A8H4QPR2_9AGAR</name>
<dbReference type="Gene3D" id="3.80.10.10">
    <property type="entry name" value="Ribonuclease Inhibitor"/>
    <property type="match status" value="2"/>
</dbReference>
<dbReference type="Proteomes" id="UP000521872">
    <property type="component" value="Unassembled WGS sequence"/>
</dbReference>
<dbReference type="PANTHER" id="PTHR18849">
    <property type="entry name" value="LEUCINE RICH REPEAT PROTEIN"/>
    <property type="match status" value="1"/>
</dbReference>
<comment type="caution">
    <text evidence="4">The sequence shown here is derived from an EMBL/GenBank/DDBJ whole genome shotgun (WGS) entry which is preliminary data.</text>
</comment>